<evidence type="ECO:0000256" key="2">
    <source>
        <dbReference type="SAM" id="SignalP"/>
    </source>
</evidence>
<evidence type="ECO:0000313" key="4">
    <source>
        <dbReference type="Proteomes" id="UP001202831"/>
    </source>
</evidence>
<organism evidence="3 4">
    <name type="scientific">Shewanella corallii</name>
    <dbReference type="NCBI Taxonomy" id="560080"/>
    <lineage>
        <taxon>Bacteria</taxon>
        <taxon>Pseudomonadati</taxon>
        <taxon>Pseudomonadota</taxon>
        <taxon>Gammaproteobacteria</taxon>
        <taxon>Alteromonadales</taxon>
        <taxon>Shewanellaceae</taxon>
        <taxon>Shewanella</taxon>
    </lineage>
</organism>
<evidence type="ECO:0000313" key="3">
    <source>
        <dbReference type="EMBL" id="MCL2915541.1"/>
    </source>
</evidence>
<proteinExistence type="predicted"/>
<dbReference type="RefSeq" id="WP_249250131.1">
    <property type="nucleotide sequence ID" value="NZ_JAKIKT010000007.1"/>
</dbReference>
<protein>
    <submittedName>
        <fullName evidence="3">Uncharacterized protein</fullName>
    </submittedName>
</protein>
<keyword evidence="4" id="KW-1185">Reference proteome</keyword>
<reference evidence="3 4" key="1">
    <citation type="submission" date="2022-01" db="EMBL/GenBank/DDBJ databases">
        <title>Whole genome-based taxonomy of the Shewanellaceae.</title>
        <authorList>
            <person name="Martin-Rodriguez A.J."/>
        </authorList>
    </citation>
    <scope>NUCLEOTIDE SEQUENCE [LARGE SCALE GENOMIC DNA]</scope>
    <source>
        <strain evidence="3 4">DSM 21332</strain>
    </source>
</reference>
<sequence length="160" mass="17548">MKNVTLQFAGLLWLLLAMGCGGGGDEGGGTTVPLDTSVPADTAPTETDTDLSANLVVSETFDFRIDRSLQVYLSDTPPGPGVVNIYYATGYYDEVTQTHYPDHTALVASWRPSMEQGFNVNVNSNWQGLLFEWVPETAEGREHYLYFPDSELGAELYISL</sequence>
<gene>
    <name evidence="3" type="ORF">L2725_17440</name>
</gene>
<dbReference type="PROSITE" id="PS51257">
    <property type="entry name" value="PROKAR_LIPOPROTEIN"/>
    <property type="match status" value="1"/>
</dbReference>
<feature type="chain" id="PRO_5045212826" evidence="2">
    <location>
        <begin position="23"/>
        <end position="160"/>
    </location>
</feature>
<feature type="signal peptide" evidence="2">
    <location>
        <begin position="1"/>
        <end position="22"/>
    </location>
</feature>
<evidence type="ECO:0000256" key="1">
    <source>
        <dbReference type="SAM" id="MobiDB-lite"/>
    </source>
</evidence>
<dbReference type="Proteomes" id="UP001202831">
    <property type="component" value="Unassembled WGS sequence"/>
</dbReference>
<accession>A0ABT0NCK8</accession>
<name>A0ABT0NCK8_9GAMM</name>
<feature type="region of interest" description="Disordered" evidence="1">
    <location>
        <begin position="27"/>
        <end position="47"/>
    </location>
</feature>
<keyword evidence="2" id="KW-0732">Signal</keyword>
<dbReference type="EMBL" id="JAKIKT010000007">
    <property type="protein sequence ID" value="MCL2915541.1"/>
    <property type="molecule type" value="Genomic_DNA"/>
</dbReference>
<comment type="caution">
    <text evidence="3">The sequence shown here is derived from an EMBL/GenBank/DDBJ whole genome shotgun (WGS) entry which is preliminary data.</text>
</comment>